<dbReference type="OrthoDB" id="713315at2"/>
<proteinExistence type="predicted"/>
<keyword evidence="3" id="KW-1185">Reference proteome</keyword>
<organism evidence="2 3">
    <name type="scientific">Acrocarpospora macrocephala</name>
    <dbReference type="NCBI Taxonomy" id="150177"/>
    <lineage>
        <taxon>Bacteria</taxon>
        <taxon>Bacillati</taxon>
        <taxon>Actinomycetota</taxon>
        <taxon>Actinomycetes</taxon>
        <taxon>Streptosporangiales</taxon>
        <taxon>Streptosporangiaceae</taxon>
        <taxon>Acrocarpospora</taxon>
    </lineage>
</organism>
<protein>
    <recommendedName>
        <fullName evidence="4">Helicase C-terminal domain-containing protein</fullName>
    </recommendedName>
</protein>
<gene>
    <name evidence="2" type="ORF">Amac_031600</name>
</gene>
<evidence type="ECO:0000313" key="2">
    <source>
        <dbReference type="EMBL" id="GES09564.1"/>
    </source>
</evidence>
<evidence type="ECO:0008006" key="4">
    <source>
        <dbReference type="Google" id="ProtNLM"/>
    </source>
</evidence>
<evidence type="ECO:0000256" key="1">
    <source>
        <dbReference type="SAM" id="MobiDB-lite"/>
    </source>
</evidence>
<comment type="caution">
    <text evidence="2">The sequence shown here is derived from an EMBL/GenBank/DDBJ whole genome shotgun (WGS) entry which is preliminary data.</text>
</comment>
<feature type="region of interest" description="Disordered" evidence="1">
    <location>
        <begin position="178"/>
        <end position="211"/>
    </location>
</feature>
<dbReference type="Gene3D" id="3.40.50.300">
    <property type="entry name" value="P-loop containing nucleotide triphosphate hydrolases"/>
    <property type="match status" value="1"/>
</dbReference>
<dbReference type="CDD" id="cd18785">
    <property type="entry name" value="SF2_C"/>
    <property type="match status" value="1"/>
</dbReference>
<evidence type="ECO:0000313" key="3">
    <source>
        <dbReference type="Proteomes" id="UP000331127"/>
    </source>
</evidence>
<dbReference type="SUPFAM" id="SSF52540">
    <property type="entry name" value="P-loop containing nucleoside triphosphate hydrolases"/>
    <property type="match status" value="1"/>
</dbReference>
<dbReference type="EMBL" id="BLAE01000016">
    <property type="protein sequence ID" value="GES09564.1"/>
    <property type="molecule type" value="Genomic_DNA"/>
</dbReference>
<name>A0A5M3WKZ2_9ACTN</name>
<dbReference type="InterPro" id="IPR027417">
    <property type="entry name" value="P-loop_NTPase"/>
</dbReference>
<accession>A0A5M3WKZ2</accession>
<feature type="compositionally biased region" description="Basic and acidic residues" evidence="1">
    <location>
        <begin position="236"/>
        <end position="247"/>
    </location>
</feature>
<dbReference type="Proteomes" id="UP000331127">
    <property type="component" value="Unassembled WGS sequence"/>
</dbReference>
<dbReference type="RefSeq" id="WP_155355097.1">
    <property type="nucleotide sequence ID" value="NZ_BAAAHL010000040.1"/>
</dbReference>
<sequence>MTIKPRPIGSKLDDGELLARDEPGEAGVLVTVDSSAKTAESDAGKHAQRVALHADQERLVRRFIEVSHERLAGRGPEARRLRGRQPREQVVLGVLAPQDPPVVDQMVVAQDLPAEPGVPVDQLPASEFGLTCLVMPSEKRLTVDVKLHFALYLQHFPTYEEQFEHAALVARKAGELDEAEASSSSASGDEDASEGSGPMDQRAGTTEKQAALNQDAHVSVTDAVANHSGPEALDESADRPRSRRANKEASDPILLVYRRYNINLTLQLSIPVPRNSVPITIDDQGVVRSAVVHALGDQGTSDVRTSGIGPAGGPYRLLDSAGQRIPRKAMSDPETFDAWLTAHGEPGWTAPTADPQFTVTAHRDPTGRIRLALTLSNAATRAPRDRGFLPEVSVYDASFEATITGGSLLNMGYRTVDTDYRIAPLVYAHGRFCCLDEDASDPTAGRLVTTAFPVFRQAVYESRPDLEPTFKDLAQDPVRVLSKIADHMQGFLDRWDEYLASEPPLSDEALEQCRADRDAFADERRRFAAGIGLIETDLSSPSPDGIGLAFCWMNQAMRRMDAPGGVYTPTGPPAVRRWRLFQIVFIVLHLAALTAREPSGEQLRDELNYADVLWFPTGGGKSAALYGITATAMFYDRLRGKSFGTTCIIRFPLRMLSVQQLDRILRLIVCCELVRSIYHEHTRGTSEDEIWDLGEPFELGYFVGRNNTPNRLTDAADTKWRDIDAMAMQNTSWRRENVVLPTCPYCGNEQVALRPDTKTVRLRHTCPDCSRDLPVSITDDEVYRYLPTVLVATVDKLATIAFNPHFSHLTHGPAHRCPDHGFVTFRQGSRSEPRCLAREHCGRNPREWSAVRSHDPAPALAIQDELHLLAEELGTFAAHYETLWQHLCRTGSGLPSKVLAATATISDYANQVRQLYALRPRRFPSEGWVDGQSFYARRHDDLTRRIFVGALPSLMDTSTFSLACGDAVRRELERLRALDAADVITELGLTTVTPDHVDEWLFAYELQLYYVNRKTDADHVLTHASRAGVTADPAPFQAQRLTGANRLAEISEVIRRVERETIATPAGRRLAVIAGTSLVSHGVDLARLNVQFVLGMPSTLAYYVQATSRAGRSQVGLVFTALNRYHLRDRSVFHFFDPTHRHVNTLVEPVALNRFSLHAPRKTASGLVAALLLSEIGRDSGALEAIGPAPVDFGKAVQAEAWLAAVGEAGEMRLRDSIYQAFGLRSEVLDSVVAESFRLRVDHVLDELLASLSGTDPQLQRRLRPRPPTSFRDIDAPADFSALGGFASRMFTMLGGDDSNDDLPDMADEGGNT</sequence>
<reference evidence="2 3" key="1">
    <citation type="submission" date="2019-10" db="EMBL/GenBank/DDBJ databases">
        <title>Whole genome shotgun sequence of Acrocarpospora macrocephala NBRC 16266.</title>
        <authorList>
            <person name="Ichikawa N."/>
            <person name="Kimura A."/>
            <person name="Kitahashi Y."/>
            <person name="Komaki H."/>
            <person name="Oguchi A."/>
        </authorList>
    </citation>
    <scope>NUCLEOTIDE SEQUENCE [LARGE SCALE GENOMIC DNA]</scope>
    <source>
        <strain evidence="2 3">NBRC 16266</strain>
    </source>
</reference>
<feature type="region of interest" description="Disordered" evidence="1">
    <location>
        <begin position="226"/>
        <end position="247"/>
    </location>
</feature>